<reference evidence="1" key="1">
    <citation type="submission" date="2020-05" db="EMBL/GenBank/DDBJ databases">
        <title>Large-scale comparative analyses of tick genomes elucidate their genetic diversity and vector capacities.</title>
        <authorList>
            <person name="Jia N."/>
            <person name="Wang J."/>
            <person name="Shi W."/>
            <person name="Du L."/>
            <person name="Sun Y."/>
            <person name="Zhan W."/>
            <person name="Jiang J."/>
            <person name="Wang Q."/>
            <person name="Zhang B."/>
            <person name="Ji P."/>
            <person name="Sakyi L.B."/>
            <person name="Cui X."/>
            <person name="Yuan T."/>
            <person name="Jiang B."/>
            <person name="Yang W."/>
            <person name="Lam T.T.-Y."/>
            <person name="Chang Q."/>
            <person name="Ding S."/>
            <person name="Wang X."/>
            <person name="Zhu J."/>
            <person name="Ruan X."/>
            <person name="Zhao L."/>
            <person name="Wei J."/>
            <person name="Que T."/>
            <person name="Du C."/>
            <person name="Cheng J."/>
            <person name="Dai P."/>
            <person name="Han X."/>
            <person name="Huang E."/>
            <person name="Gao Y."/>
            <person name="Liu J."/>
            <person name="Shao H."/>
            <person name="Ye R."/>
            <person name="Li L."/>
            <person name="Wei W."/>
            <person name="Wang X."/>
            <person name="Wang C."/>
            <person name="Yang T."/>
            <person name="Huo Q."/>
            <person name="Li W."/>
            <person name="Guo W."/>
            <person name="Chen H."/>
            <person name="Zhou L."/>
            <person name="Ni X."/>
            <person name="Tian J."/>
            <person name="Zhou Y."/>
            <person name="Sheng Y."/>
            <person name="Liu T."/>
            <person name="Pan Y."/>
            <person name="Xia L."/>
            <person name="Li J."/>
            <person name="Zhao F."/>
            <person name="Cao W."/>
        </authorList>
    </citation>
    <scope>NUCLEOTIDE SEQUENCE</scope>
    <source>
        <strain evidence="1">Dsil-2018</strain>
    </source>
</reference>
<sequence length="173" mass="18625">MASSVRTAQATPGDTPRPEASLLTGFSNADTHKAIQDNVYVILGHGAFQRRVLHTGILSVVVLLMHALGSRLFTHDVRHWCAPPYKLRDVPVDVWRNAAIPLGPDGEPSQCDFYDPPIPVSSALMASRWSMGMPSGWKCGIVIVNIGRMNTGLTGGTIFSICTLCSQGISPDL</sequence>
<proteinExistence type="predicted"/>
<name>A0ACB8D3S1_DERSI</name>
<organism evidence="1 2">
    <name type="scientific">Dermacentor silvarum</name>
    <name type="common">Tick</name>
    <dbReference type="NCBI Taxonomy" id="543639"/>
    <lineage>
        <taxon>Eukaryota</taxon>
        <taxon>Metazoa</taxon>
        <taxon>Ecdysozoa</taxon>
        <taxon>Arthropoda</taxon>
        <taxon>Chelicerata</taxon>
        <taxon>Arachnida</taxon>
        <taxon>Acari</taxon>
        <taxon>Parasitiformes</taxon>
        <taxon>Ixodida</taxon>
        <taxon>Ixodoidea</taxon>
        <taxon>Ixodidae</taxon>
        <taxon>Rhipicephalinae</taxon>
        <taxon>Dermacentor</taxon>
    </lineage>
</organism>
<dbReference type="EMBL" id="CM023472">
    <property type="protein sequence ID" value="KAH7959011.1"/>
    <property type="molecule type" value="Genomic_DNA"/>
</dbReference>
<evidence type="ECO:0000313" key="2">
    <source>
        <dbReference type="Proteomes" id="UP000821865"/>
    </source>
</evidence>
<evidence type="ECO:0000313" key="1">
    <source>
        <dbReference type="EMBL" id="KAH7959011.1"/>
    </source>
</evidence>
<comment type="caution">
    <text evidence="1">The sequence shown here is derived from an EMBL/GenBank/DDBJ whole genome shotgun (WGS) entry which is preliminary data.</text>
</comment>
<accession>A0ACB8D3S1</accession>
<gene>
    <name evidence="1" type="ORF">HPB49_007297</name>
</gene>
<keyword evidence="2" id="KW-1185">Reference proteome</keyword>
<dbReference type="Proteomes" id="UP000821865">
    <property type="component" value="Chromosome 3"/>
</dbReference>
<protein>
    <submittedName>
        <fullName evidence="1">Uncharacterized protein</fullName>
    </submittedName>
</protein>